<protein>
    <submittedName>
        <fullName evidence="1">Uncharacterized protein</fullName>
    </submittedName>
</protein>
<keyword evidence="2" id="KW-1185">Reference proteome</keyword>
<evidence type="ECO:0000313" key="1">
    <source>
        <dbReference type="EMBL" id="KAK2662357.1"/>
    </source>
</evidence>
<organism evidence="1 2">
    <name type="scientific">Dipteronia dyeriana</name>
    <dbReference type="NCBI Taxonomy" id="168575"/>
    <lineage>
        <taxon>Eukaryota</taxon>
        <taxon>Viridiplantae</taxon>
        <taxon>Streptophyta</taxon>
        <taxon>Embryophyta</taxon>
        <taxon>Tracheophyta</taxon>
        <taxon>Spermatophyta</taxon>
        <taxon>Magnoliopsida</taxon>
        <taxon>eudicotyledons</taxon>
        <taxon>Gunneridae</taxon>
        <taxon>Pentapetalae</taxon>
        <taxon>rosids</taxon>
        <taxon>malvids</taxon>
        <taxon>Sapindales</taxon>
        <taxon>Sapindaceae</taxon>
        <taxon>Hippocastanoideae</taxon>
        <taxon>Acereae</taxon>
        <taxon>Dipteronia</taxon>
    </lineage>
</organism>
<accession>A0AAD9XND4</accession>
<sequence>MGGIIPPGVVEKPPIGMAYAEVRVVSWETFSGSDSLQHWTPVLTPGQSRHHYWKDMPIRPVQTADSLEDQKGPGHVLKMVFFLNVA</sequence>
<evidence type="ECO:0000313" key="2">
    <source>
        <dbReference type="Proteomes" id="UP001280121"/>
    </source>
</evidence>
<gene>
    <name evidence="1" type="ORF">Ddye_000931</name>
</gene>
<comment type="caution">
    <text evidence="1">The sequence shown here is derived from an EMBL/GenBank/DDBJ whole genome shotgun (WGS) entry which is preliminary data.</text>
</comment>
<dbReference type="EMBL" id="JANJYI010000001">
    <property type="protein sequence ID" value="KAK2662357.1"/>
    <property type="molecule type" value="Genomic_DNA"/>
</dbReference>
<reference evidence="1" key="1">
    <citation type="journal article" date="2023" name="Plant J.">
        <title>Genome sequences and population genomics provide insights into the demographic history, inbreeding, and mutation load of two 'living fossil' tree species of Dipteronia.</title>
        <authorList>
            <person name="Feng Y."/>
            <person name="Comes H.P."/>
            <person name="Chen J."/>
            <person name="Zhu S."/>
            <person name="Lu R."/>
            <person name="Zhang X."/>
            <person name="Li P."/>
            <person name="Qiu J."/>
            <person name="Olsen K.M."/>
            <person name="Qiu Y."/>
        </authorList>
    </citation>
    <scope>NUCLEOTIDE SEQUENCE</scope>
    <source>
        <strain evidence="1">KIB01</strain>
    </source>
</reference>
<dbReference type="AlphaFoldDB" id="A0AAD9XND4"/>
<name>A0AAD9XND4_9ROSI</name>
<proteinExistence type="predicted"/>
<dbReference type="Proteomes" id="UP001280121">
    <property type="component" value="Unassembled WGS sequence"/>
</dbReference>